<dbReference type="EnsemblPlants" id="Zm00001eb261790_T001">
    <property type="protein sequence ID" value="Zm00001eb261790_P001"/>
    <property type="gene ID" value="Zm00001eb261790"/>
</dbReference>
<protein>
    <submittedName>
        <fullName evidence="1">Uncharacterized protein</fullName>
    </submittedName>
</protein>
<keyword evidence="2" id="KW-1185">Reference proteome</keyword>
<dbReference type="Gramene" id="Zm00001eb261790_T001">
    <property type="protein sequence ID" value="Zm00001eb261790_P001"/>
    <property type="gene ID" value="Zm00001eb261790"/>
</dbReference>
<proteinExistence type="predicted"/>
<reference evidence="1" key="3">
    <citation type="submission" date="2021-05" db="UniProtKB">
        <authorList>
            <consortium name="EnsemblPlants"/>
        </authorList>
    </citation>
    <scope>IDENTIFICATION</scope>
    <source>
        <strain evidence="1">cv. B73</strain>
    </source>
</reference>
<dbReference type="AlphaFoldDB" id="A0A804PSI7"/>
<organism evidence="1 2">
    <name type="scientific">Zea mays</name>
    <name type="common">Maize</name>
    <dbReference type="NCBI Taxonomy" id="4577"/>
    <lineage>
        <taxon>Eukaryota</taxon>
        <taxon>Viridiplantae</taxon>
        <taxon>Streptophyta</taxon>
        <taxon>Embryophyta</taxon>
        <taxon>Tracheophyta</taxon>
        <taxon>Spermatophyta</taxon>
        <taxon>Magnoliopsida</taxon>
        <taxon>Liliopsida</taxon>
        <taxon>Poales</taxon>
        <taxon>Poaceae</taxon>
        <taxon>PACMAD clade</taxon>
        <taxon>Panicoideae</taxon>
        <taxon>Andropogonodae</taxon>
        <taxon>Andropogoneae</taxon>
        <taxon>Tripsacinae</taxon>
        <taxon>Zea</taxon>
    </lineage>
</organism>
<reference evidence="2" key="1">
    <citation type="journal article" date="2009" name="Science">
        <title>The B73 maize genome: complexity, diversity, and dynamics.</title>
        <authorList>
            <person name="Schnable P.S."/>
            <person name="Ware D."/>
            <person name="Fulton R.S."/>
            <person name="Stein J.C."/>
            <person name="Wei F."/>
            <person name="Pasternak S."/>
            <person name="Liang C."/>
            <person name="Zhang J."/>
            <person name="Fulton L."/>
            <person name="Graves T.A."/>
            <person name="Minx P."/>
            <person name="Reily A.D."/>
            <person name="Courtney L."/>
            <person name="Kruchowski S.S."/>
            <person name="Tomlinson C."/>
            <person name="Strong C."/>
            <person name="Delehaunty K."/>
            <person name="Fronick C."/>
            <person name="Courtney B."/>
            <person name="Rock S.M."/>
            <person name="Belter E."/>
            <person name="Du F."/>
            <person name="Kim K."/>
            <person name="Abbott R.M."/>
            <person name="Cotton M."/>
            <person name="Levy A."/>
            <person name="Marchetto P."/>
            <person name="Ochoa K."/>
            <person name="Jackson S.M."/>
            <person name="Gillam B."/>
            <person name="Chen W."/>
            <person name="Yan L."/>
            <person name="Higginbotham J."/>
            <person name="Cardenas M."/>
            <person name="Waligorski J."/>
            <person name="Applebaum E."/>
            <person name="Phelps L."/>
            <person name="Falcone J."/>
            <person name="Kanchi K."/>
            <person name="Thane T."/>
            <person name="Scimone A."/>
            <person name="Thane N."/>
            <person name="Henke J."/>
            <person name="Wang T."/>
            <person name="Ruppert J."/>
            <person name="Shah N."/>
            <person name="Rotter K."/>
            <person name="Hodges J."/>
            <person name="Ingenthron E."/>
            <person name="Cordes M."/>
            <person name="Kohlberg S."/>
            <person name="Sgro J."/>
            <person name="Delgado B."/>
            <person name="Mead K."/>
            <person name="Chinwalla A."/>
            <person name="Leonard S."/>
            <person name="Crouse K."/>
            <person name="Collura K."/>
            <person name="Kudrna D."/>
            <person name="Currie J."/>
            <person name="He R."/>
            <person name="Angelova A."/>
            <person name="Rajasekar S."/>
            <person name="Mueller T."/>
            <person name="Lomeli R."/>
            <person name="Scara G."/>
            <person name="Ko A."/>
            <person name="Delaney K."/>
            <person name="Wissotski M."/>
            <person name="Lopez G."/>
            <person name="Campos D."/>
            <person name="Braidotti M."/>
            <person name="Ashley E."/>
            <person name="Golser W."/>
            <person name="Kim H."/>
            <person name="Lee S."/>
            <person name="Lin J."/>
            <person name="Dujmic Z."/>
            <person name="Kim W."/>
            <person name="Talag J."/>
            <person name="Zuccolo A."/>
            <person name="Fan C."/>
            <person name="Sebastian A."/>
            <person name="Kramer M."/>
            <person name="Spiegel L."/>
            <person name="Nascimento L."/>
            <person name="Zutavern T."/>
            <person name="Miller B."/>
            <person name="Ambroise C."/>
            <person name="Muller S."/>
            <person name="Spooner W."/>
            <person name="Narechania A."/>
            <person name="Ren L."/>
            <person name="Wei S."/>
            <person name="Kumari S."/>
            <person name="Faga B."/>
            <person name="Levy M.J."/>
            <person name="McMahan L."/>
            <person name="Van Buren P."/>
            <person name="Vaughn M.W."/>
            <person name="Ying K."/>
            <person name="Yeh C.-T."/>
            <person name="Emrich S.J."/>
            <person name="Jia Y."/>
            <person name="Kalyanaraman A."/>
            <person name="Hsia A.-P."/>
            <person name="Barbazuk W.B."/>
            <person name="Baucom R.S."/>
            <person name="Brutnell T.P."/>
            <person name="Carpita N.C."/>
            <person name="Chaparro C."/>
            <person name="Chia J.-M."/>
            <person name="Deragon J.-M."/>
            <person name="Estill J.C."/>
            <person name="Fu Y."/>
            <person name="Jeddeloh J.A."/>
            <person name="Han Y."/>
            <person name="Lee H."/>
            <person name="Li P."/>
            <person name="Lisch D.R."/>
            <person name="Liu S."/>
            <person name="Liu Z."/>
            <person name="Nagel D.H."/>
            <person name="McCann M.C."/>
            <person name="SanMiguel P."/>
            <person name="Myers A.M."/>
            <person name="Nettleton D."/>
            <person name="Nguyen J."/>
            <person name="Penning B.W."/>
            <person name="Ponnala L."/>
            <person name="Schneider K.L."/>
            <person name="Schwartz D.C."/>
            <person name="Sharma A."/>
            <person name="Soderlund C."/>
            <person name="Springer N.M."/>
            <person name="Sun Q."/>
            <person name="Wang H."/>
            <person name="Waterman M."/>
            <person name="Westerman R."/>
            <person name="Wolfgruber T.K."/>
            <person name="Yang L."/>
            <person name="Yu Y."/>
            <person name="Zhang L."/>
            <person name="Zhou S."/>
            <person name="Zhu Q."/>
            <person name="Bennetzen J.L."/>
            <person name="Dawe R.K."/>
            <person name="Jiang J."/>
            <person name="Jiang N."/>
            <person name="Presting G.G."/>
            <person name="Wessler S.R."/>
            <person name="Aluru S."/>
            <person name="Martienssen R.A."/>
            <person name="Clifton S.W."/>
            <person name="McCombie W.R."/>
            <person name="Wing R.A."/>
            <person name="Wilson R.K."/>
        </authorList>
    </citation>
    <scope>NUCLEOTIDE SEQUENCE [LARGE SCALE GENOMIC DNA]</scope>
    <source>
        <strain evidence="2">cv. B73</strain>
    </source>
</reference>
<accession>A0A804PSI7</accession>
<name>A0A804PSI7_MAIZE</name>
<dbReference type="Proteomes" id="UP000007305">
    <property type="component" value="Chromosome 6"/>
</dbReference>
<evidence type="ECO:0000313" key="1">
    <source>
        <dbReference type="EnsemblPlants" id="Zm00001eb261790_P001"/>
    </source>
</evidence>
<reference evidence="1" key="2">
    <citation type="submission" date="2019-07" db="EMBL/GenBank/DDBJ databases">
        <authorList>
            <person name="Seetharam A."/>
            <person name="Woodhouse M."/>
            <person name="Cannon E."/>
        </authorList>
    </citation>
    <scope>NUCLEOTIDE SEQUENCE [LARGE SCALE GENOMIC DNA]</scope>
    <source>
        <strain evidence="1">cv. B73</strain>
    </source>
</reference>
<dbReference type="InParanoid" id="A0A804PSI7"/>
<evidence type="ECO:0000313" key="2">
    <source>
        <dbReference type="Proteomes" id="UP000007305"/>
    </source>
</evidence>
<sequence>MDQDVQRQRDTKGVSCLGTIARFPSHTRRSPASLLALPLSLGSKENFASTGHKIGEHKIQTTCSVHFFLIIVAGSGKSPE</sequence>